<dbReference type="SUPFAM" id="SSF52821">
    <property type="entry name" value="Rhodanese/Cell cycle control phosphatase"/>
    <property type="match status" value="4"/>
</dbReference>
<dbReference type="Pfam" id="PF00581">
    <property type="entry name" value="Rhodanese"/>
    <property type="match status" value="4"/>
</dbReference>
<dbReference type="PANTHER" id="PTHR44086:SF10">
    <property type="entry name" value="THIOSULFATE SULFURTRANSFERASE_RHODANESE-LIKE DOMAIN-CONTAINING PROTEIN 3"/>
    <property type="match status" value="1"/>
</dbReference>
<dbReference type="KEGG" id="otr:OTERR_30450"/>
<evidence type="ECO:0000313" key="3">
    <source>
        <dbReference type="Proteomes" id="UP000323671"/>
    </source>
</evidence>
<feature type="domain" description="Rhodanese" evidence="1">
    <location>
        <begin position="164"/>
        <end position="255"/>
    </location>
</feature>
<dbReference type="EMBL" id="CP022579">
    <property type="protein sequence ID" value="QEL66521.1"/>
    <property type="molecule type" value="Genomic_DNA"/>
</dbReference>
<evidence type="ECO:0000259" key="1">
    <source>
        <dbReference type="PROSITE" id="PS50206"/>
    </source>
</evidence>
<dbReference type="InterPro" id="IPR001763">
    <property type="entry name" value="Rhodanese-like_dom"/>
</dbReference>
<dbReference type="SMART" id="SM00450">
    <property type="entry name" value="RHOD"/>
    <property type="match status" value="4"/>
</dbReference>
<dbReference type="Proteomes" id="UP000323671">
    <property type="component" value="Chromosome"/>
</dbReference>
<protein>
    <recommendedName>
        <fullName evidence="1">Rhodanese domain-containing protein</fullName>
    </recommendedName>
</protein>
<evidence type="ECO:0000313" key="2">
    <source>
        <dbReference type="EMBL" id="QEL66521.1"/>
    </source>
</evidence>
<name>A0A5C1EC28_9RHOO</name>
<feature type="domain" description="Rhodanese" evidence="1">
    <location>
        <begin position="419"/>
        <end position="504"/>
    </location>
</feature>
<dbReference type="GO" id="GO:0004792">
    <property type="term" value="F:thiosulfate-cyanide sulfurtransferase activity"/>
    <property type="evidence" value="ECO:0007669"/>
    <property type="project" value="TreeGrafter"/>
</dbReference>
<dbReference type="PROSITE" id="PS50206">
    <property type="entry name" value="RHODANESE_3"/>
    <property type="match status" value="4"/>
</dbReference>
<feature type="domain" description="Rhodanese" evidence="1">
    <location>
        <begin position="35"/>
        <end position="131"/>
    </location>
</feature>
<gene>
    <name evidence="2" type="ORF">OTERR_30450</name>
</gene>
<feature type="domain" description="Rhodanese" evidence="1">
    <location>
        <begin position="309"/>
        <end position="388"/>
    </location>
</feature>
<dbReference type="Gene3D" id="3.40.250.10">
    <property type="entry name" value="Rhodanese-like domain"/>
    <property type="match status" value="4"/>
</dbReference>
<sequence length="564" mass="59933">MAAPPTPAASGHPAARSVTFPARIAPATLKDWLHDGAEIALCDVREAGQFGEAHLLYAVPLPYSRLELDAPRLLPNRQVRLVLCDDGNGSSGGTGSVADRAAERLAALGYRPYVLDGGTAAWAAAGFALFAGVNVPSKTFGELVEHRCHTPRVTPQQLAAWRAEGRDLVVVDGRPFAEYRKMNIPGAVCCPNGELALRIDALTPRPDTTIVVNCAGRTRSLIGAQTLIDLGLPNPVYALENGTQGWVLADLTLEHGSARRYPDDAHPADPEARRYAARRLARRWGVGSASAARVSEFLADTSRSTYLCDVRAPEEFQAGSLPGAQSTPGGQLIQATDQFIAVRRARLVLVDDDGIRAPVVGSWLARLGYEVWVLAGGLADQENLHACTGRSNGYPPGGTVALPAAPPPIGAAELAERLARGDLCVIDVRPGMTYRQGHIPGSTWALRPRLADLALAGQNVVLVADDPAIAALAGDEARRLGAATVALLDGGLTAWKATGGRVETTPDDPADSACIDYLFFVHDRHDGNREAARRYLAWETGLVAQLDARERAELDSLAPSSNRE</sequence>
<accession>A0A5C1EC28</accession>
<keyword evidence="3" id="KW-1185">Reference proteome</keyword>
<proteinExistence type="predicted"/>
<dbReference type="InterPro" id="IPR036873">
    <property type="entry name" value="Rhodanese-like_dom_sf"/>
</dbReference>
<reference evidence="2 3" key="1">
    <citation type="submission" date="2017-07" db="EMBL/GenBank/DDBJ databases">
        <title>Complete genome sequence of Oryzomicrobium terrae TPP412.</title>
        <authorList>
            <person name="Chiu L.-W."/>
            <person name="Lo K.-J."/>
            <person name="Tsai Y.-M."/>
            <person name="Lin S.-S."/>
            <person name="Kuo C.-H."/>
            <person name="Liu C.-T."/>
        </authorList>
    </citation>
    <scope>NUCLEOTIDE SEQUENCE [LARGE SCALE GENOMIC DNA]</scope>
    <source>
        <strain evidence="2 3">TPP412</strain>
    </source>
</reference>
<organism evidence="2 3">
    <name type="scientific">Oryzomicrobium terrae</name>
    <dbReference type="NCBI Taxonomy" id="1735038"/>
    <lineage>
        <taxon>Bacteria</taxon>
        <taxon>Pseudomonadati</taxon>
        <taxon>Pseudomonadota</taxon>
        <taxon>Betaproteobacteria</taxon>
        <taxon>Rhodocyclales</taxon>
        <taxon>Rhodocyclaceae</taxon>
        <taxon>Oryzomicrobium</taxon>
    </lineage>
</organism>
<dbReference type="PANTHER" id="PTHR44086">
    <property type="entry name" value="THIOSULFATE SULFURTRANSFERASE RDL2, MITOCHONDRIAL-RELATED"/>
    <property type="match status" value="1"/>
</dbReference>
<dbReference type="AlphaFoldDB" id="A0A5C1EC28"/>
<dbReference type="RefSeq" id="WP_149426327.1">
    <property type="nucleotide sequence ID" value="NZ_CP022579.1"/>
</dbReference>